<feature type="compositionally biased region" description="Basic and acidic residues" evidence="7">
    <location>
        <begin position="481"/>
        <end position="494"/>
    </location>
</feature>
<dbReference type="Gene3D" id="1.10.287.620">
    <property type="entry name" value="Helix Hairpins"/>
    <property type="match status" value="1"/>
</dbReference>
<keyword evidence="6" id="KW-0175">Coiled coil</keyword>
<dbReference type="GO" id="GO:0005886">
    <property type="term" value="C:plasma membrane"/>
    <property type="evidence" value="ECO:0007669"/>
    <property type="project" value="UniProtKB-SubCell"/>
</dbReference>
<keyword evidence="5 8" id="KW-0472">Membrane</keyword>
<feature type="domain" description="ABC3 transporter permease C-terminal" evidence="9">
    <location>
        <begin position="1190"/>
        <end position="1296"/>
    </location>
</feature>
<reference evidence="10 11" key="1">
    <citation type="submission" date="2016-11" db="EMBL/GenBank/DDBJ databases">
        <authorList>
            <person name="Jaros S."/>
            <person name="Januszkiewicz K."/>
            <person name="Wedrychowicz H."/>
        </authorList>
    </citation>
    <scope>NUCLEOTIDE SEQUENCE [LARGE SCALE GENOMIC DNA]</scope>
    <source>
        <strain evidence="10 11">DSM 15692</strain>
    </source>
</reference>
<dbReference type="InterPro" id="IPR003838">
    <property type="entry name" value="ABC3_permease_C"/>
</dbReference>
<keyword evidence="3 8" id="KW-0812">Transmembrane</keyword>
<feature type="domain" description="ABC3 transporter permease C-terminal" evidence="9">
    <location>
        <begin position="786"/>
        <end position="901"/>
    </location>
</feature>
<evidence type="ECO:0000256" key="6">
    <source>
        <dbReference type="SAM" id="Coils"/>
    </source>
</evidence>
<evidence type="ECO:0000256" key="1">
    <source>
        <dbReference type="ARBA" id="ARBA00004651"/>
    </source>
</evidence>
<protein>
    <submittedName>
        <fullName evidence="10">Putative ABC transport system permease protein</fullName>
    </submittedName>
</protein>
<feature type="transmembrane region" description="Helical" evidence="8">
    <location>
        <begin position="874"/>
        <end position="900"/>
    </location>
</feature>
<feature type="coiled-coil region" evidence="6">
    <location>
        <begin position="664"/>
        <end position="748"/>
    </location>
</feature>
<dbReference type="Pfam" id="PF02687">
    <property type="entry name" value="FtsX"/>
    <property type="match status" value="2"/>
</dbReference>
<dbReference type="STRING" id="1121025.SAMN02745249_00807"/>
<feature type="transmembrane region" description="Helical" evidence="8">
    <location>
        <begin position="20"/>
        <end position="37"/>
    </location>
</feature>
<keyword evidence="11" id="KW-1185">Reference proteome</keyword>
<evidence type="ECO:0000313" key="10">
    <source>
        <dbReference type="EMBL" id="SHE63152.1"/>
    </source>
</evidence>
<evidence type="ECO:0000313" key="11">
    <source>
        <dbReference type="Proteomes" id="UP000184128"/>
    </source>
</evidence>
<feature type="transmembrane region" description="Helical" evidence="8">
    <location>
        <begin position="953"/>
        <end position="973"/>
    </location>
</feature>
<feature type="transmembrane region" description="Helical" evidence="8">
    <location>
        <begin position="1187"/>
        <end position="1206"/>
    </location>
</feature>
<dbReference type="RefSeq" id="WP_073296760.1">
    <property type="nucleotide sequence ID" value="NZ_FQUF01000010.1"/>
</dbReference>
<gene>
    <name evidence="10" type="ORF">SAMN02745249_00807</name>
</gene>
<feature type="transmembrane region" description="Helical" evidence="8">
    <location>
        <begin position="1281"/>
        <end position="1299"/>
    </location>
</feature>
<dbReference type="PANTHER" id="PTHR30287:SF1">
    <property type="entry name" value="INNER MEMBRANE PROTEIN"/>
    <property type="match status" value="1"/>
</dbReference>
<keyword evidence="2" id="KW-1003">Cell membrane</keyword>
<dbReference type="EMBL" id="FQUF01000010">
    <property type="protein sequence ID" value="SHE63152.1"/>
    <property type="molecule type" value="Genomic_DNA"/>
</dbReference>
<organism evidence="10 11">
    <name type="scientific">Atopostipes suicloacalis DSM 15692</name>
    <dbReference type="NCBI Taxonomy" id="1121025"/>
    <lineage>
        <taxon>Bacteria</taxon>
        <taxon>Bacillati</taxon>
        <taxon>Bacillota</taxon>
        <taxon>Bacilli</taxon>
        <taxon>Lactobacillales</taxon>
        <taxon>Carnobacteriaceae</taxon>
        <taxon>Atopostipes</taxon>
    </lineage>
</organism>
<accession>A0A1M4V2M1</accession>
<name>A0A1M4V2M1_9LACT</name>
<feature type="transmembrane region" description="Helical" evidence="8">
    <location>
        <begin position="832"/>
        <end position="854"/>
    </location>
</feature>
<evidence type="ECO:0000259" key="9">
    <source>
        <dbReference type="Pfam" id="PF02687"/>
    </source>
</evidence>
<dbReference type="Proteomes" id="UP000184128">
    <property type="component" value="Unassembled WGS sequence"/>
</dbReference>
<feature type="transmembrane region" description="Helical" evidence="8">
    <location>
        <begin position="1239"/>
        <end position="1261"/>
    </location>
</feature>
<evidence type="ECO:0000256" key="5">
    <source>
        <dbReference type="ARBA" id="ARBA00023136"/>
    </source>
</evidence>
<comment type="subcellular location">
    <subcellularLocation>
        <location evidence="1">Cell membrane</location>
        <topology evidence="1">Multi-pass membrane protein</topology>
    </subcellularLocation>
</comment>
<evidence type="ECO:0000256" key="3">
    <source>
        <dbReference type="ARBA" id="ARBA00022692"/>
    </source>
</evidence>
<evidence type="ECO:0000256" key="2">
    <source>
        <dbReference type="ARBA" id="ARBA00022475"/>
    </source>
</evidence>
<evidence type="ECO:0000256" key="4">
    <source>
        <dbReference type="ARBA" id="ARBA00022989"/>
    </source>
</evidence>
<dbReference type="InterPro" id="IPR038766">
    <property type="entry name" value="Membrane_comp_ABC_pdt"/>
</dbReference>
<keyword evidence="4 8" id="KW-1133">Transmembrane helix</keyword>
<sequence>MKKTLWKDIFKSINKSKGRFVSIMGLMLLGSFALVGLKVTGPDMRATGETYFNDLNVSDLTIISDLGLDENDEDTIRKAEGADQIEFGYLKDVVLKDTNTSLRIFSDSKNLSDYQRIEGKLPEKANEIALDEQYTSEYNIGDTIEFTEKEDVNGEKSLSQESFEVVGFIYSGEIISNVNLGQSTAGTGSLKGYAVVSKEAFDSDYYMLARMTFEDTQNMDPYSDEYTDKIQAHKKDLSELLKDQPDIRLATIKKDYQKEIDDGQAEIDDAKEEINDTQNQLNEAKQQLKDGQEEIETNEKKLNDQVAEAQAQIDDGQNQMSDATVSISEAEKKLSKAQNQLNQGRTKLDDKWEQLVSAKQELANAKKSLADANMQLQNGSSAIYEGRQQIVAGYQQMETSQDQLAQAEKQINTADQTLTQKQNEFEQKSQRYQENKQVFDQKKEEYESNLAQVQKAQDELDTKEYELEQAKEQINTGIQELQKEVDRLEDKSKDSQLSPEEKEEIQKQLEKTQQALENTQKEKATFLKETYAPKKAELAATQTALEAKKKELAKAESSLKEGEEELKAAKSQLDAAKKQLTKANQELATKKEMLQTGQQQLAAGKKTLSEKENLLKEKEAEYQTGLKEYNAGIVDYNQSMNQYYAGLEEWQQGAATLDKKSVEFQKNASKLAQAQNELADKQKELTAAKDELATKKVDGETQLADAKQTLTDKEKEYEEKAQEFQDKLPEIEEEIQENQDSLDEAQETLDHLSAPAYSLNSRREIPGGEGYKIYSTITWIVDAIGNVFPIFLYFVAALVTFTTMTRFVDEERINSGTLKALGYDNQDIMKKFIFYGLVSGLSGAIIGIILGHTLMPLIVYNAYRSGFTVPKIEYHFHLGVTLVALLLAIASSVLPAWLVAQREHKQMPANLLVPKAPSAGSKILLERITPLWNRMDFTHKVTARNLFRYKKRMFMTIFGVAGSVSLLFAGFSVQHSISGINERQFGDLIQYDAIVAKNDYVPANQQDEIDELLQSTEVAQYETIHFEEMTKVAGENKDTQEIKLIVPNNPDQFSNYVHLVNRKTEEKITIPEDGVVISERLAELLDVDVNDTITLKDSKDQEQEMKVSAITEMYMGHFAFTSTEGYQTIFGQVPTDNAYMVNLKNPTLENTEDQAAKFMDLSGVKGVVQNTTLTNEISTIVDSLDQIMTVLIIIAVLLGVVILYNLTNINVSERIRELSTIKVLGFYDREVTLYIYRETILLTLLGILTGFGIGEWLHQFIITVVPPEDVMFNPALSVSSFLIPTVVISIVTIILGFVINHRLKNVDMLEALKSVD</sequence>
<dbReference type="PANTHER" id="PTHR30287">
    <property type="entry name" value="MEMBRANE COMPONENT OF PREDICTED ABC SUPERFAMILY METABOLITE UPTAKE TRANSPORTER"/>
    <property type="match status" value="1"/>
</dbReference>
<evidence type="ECO:0000256" key="8">
    <source>
        <dbReference type="SAM" id="Phobius"/>
    </source>
</evidence>
<feature type="region of interest" description="Disordered" evidence="7">
    <location>
        <begin position="481"/>
        <end position="516"/>
    </location>
</feature>
<proteinExistence type="predicted"/>
<dbReference type="Gene3D" id="1.10.287.1490">
    <property type="match status" value="1"/>
</dbReference>
<evidence type="ECO:0000256" key="7">
    <source>
        <dbReference type="SAM" id="MobiDB-lite"/>
    </source>
</evidence>